<evidence type="ECO:0000256" key="2">
    <source>
        <dbReference type="ARBA" id="ARBA00004162"/>
    </source>
</evidence>
<dbReference type="Pfam" id="PF03748">
    <property type="entry name" value="FliL"/>
    <property type="match status" value="1"/>
</dbReference>
<protein>
    <recommendedName>
        <fullName evidence="10">Flagellar protein FliL</fullName>
    </recommendedName>
</protein>
<dbReference type="GO" id="GO:0071978">
    <property type="term" value="P:bacterial-type flagellum-dependent swarming motility"/>
    <property type="evidence" value="ECO:0007669"/>
    <property type="project" value="TreeGrafter"/>
</dbReference>
<evidence type="ECO:0000256" key="9">
    <source>
        <dbReference type="ARBA" id="ARBA00023136"/>
    </source>
</evidence>
<sequence length="160" mass="17792">MKKMLPWLVSLLLAITLIVIVALYFWSTLSKDSDAASPDKQAQESVKDVEAKPLSADEILKVTSELNDIKTNIGDNDYVVTVSFSFQFDSESAMKEFDKVKEIQIKPIVNRALWVMQPDQLSGTQGKDELCAELLNAINPVLTKGKLSNVEITSFIMVPL</sequence>
<dbReference type="PANTHER" id="PTHR35091">
    <property type="entry name" value="FLAGELLAR PROTEIN FLIL"/>
    <property type="match status" value="1"/>
</dbReference>
<dbReference type="EMBL" id="JACJVN010000081">
    <property type="protein sequence ID" value="MBB6679407.1"/>
    <property type="molecule type" value="Genomic_DNA"/>
</dbReference>
<evidence type="ECO:0000313" key="12">
    <source>
        <dbReference type="Proteomes" id="UP000574133"/>
    </source>
</evidence>
<evidence type="ECO:0000256" key="7">
    <source>
        <dbReference type="ARBA" id="ARBA00022779"/>
    </source>
</evidence>
<keyword evidence="6" id="KW-0812">Transmembrane</keyword>
<proteinExistence type="inferred from homology"/>
<dbReference type="Proteomes" id="UP000574133">
    <property type="component" value="Unassembled WGS sequence"/>
</dbReference>
<evidence type="ECO:0000256" key="10">
    <source>
        <dbReference type="RuleBase" id="RU364125"/>
    </source>
</evidence>
<comment type="caution">
    <text evidence="11">The sequence shown here is derived from an EMBL/GenBank/DDBJ whole genome shotgun (WGS) entry which is preliminary data.</text>
</comment>
<dbReference type="GO" id="GO:0009425">
    <property type="term" value="C:bacterial-type flagellum basal body"/>
    <property type="evidence" value="ECO:0007669"/>
    <property type="project" value="InterPro"/>
</dbReference>
<evidence type="ECO:0000256" key="3">
    <source>
        <dbReference type="ARBA" id="ARBA00008281"/>
    </source>
</evidence>
<organism evidence="11 12">
    <name type="scientific">Cohnella lubricantis</name>
    <dbReference type="NCBI Taxonomy" id="2163172"/>
    <lineage>
        <taxon>Bacteria</taxon>
        <taxon>Bacillati</taxon>
        <taxon>Bacillota</taxon>
        <taxon>Bacilli</taxon>
        <taxon>Bacillales</taxon>
        <taxon>Paenibacillaceae</taxon>
        <taxon>Cohnella</taxon>
    </lineage>
</organism>
<keyword evidence="8" id="KW-1133">Transmembrane helix</keyword>
<keyword evidence="11" id="KW-0966">Cell projection</keyword>
<reference evidence="11 12" key="1">
    <citation type="submission" date="2020-08" db="EMBL/GenBank/DDBJ databases">
        <title>Cohnella phylogeny.</title>
        <authorList>
            <person name="Dunlap C."/>
        </authorList>
    </citation>
    <scope>NUCLEOTIDE SEQUENCE [LARGE SCALE GENOMIC DNA]</scope>
    <source>
        <strain evidence="11 12">DSM 103658</strain>
    </source>
</reference>
<evidence type="ECO:0000256" key="1">
    <source>
        <dbReference type="ARBA" id="ARBA00002254"/>
    </source>
</evidence>
<evidence type="ECO:0000256" key="8">
    <source>
        <dbReference type="ARBA" id="ARBA00022989"/>
    </source>
</evidence>
<keyword evidence="11" id="KW-0282">Flagellum</keyword>
<comment type="similarity">
    <text evidence="3 10">Belongs to the FliL family.</text>
</comment>
<keyword evidence="11" id="KW-0969">Cilium</keyword>
<gene>
    <name evidence="11" type="ORF">H4Q31_19155</name>
</gene>
<keyword evidence="7 10" id="KW-0283">Flagellar rotation</keyword>
<comment type="function">
    <text evidence="1 10">Controls the rotational direction of flagella during chemotaxis.</text>
</comment>
<keyword evidence="12" id="KW-1185">Reference proteome</keyword>
<dbReference type="PANTHER" id="PTHR35091:SF2">
    <property type="entry name" value="FLAGELLAR PROTEIN FLIL"/>
    <property type="match status" value="1"/>
</dbReference>
<keyword evidence="4 10" id="KW-1003">Cell membrane</keyword>
<dbReference type="AlphaFoldDB" id="A0A841TKE0"/>
<dbReference type="GO" id="GO:0006935">
    <property type="term" value="P:chemotaxis"/>
    <property type="evidence" value="ECO:0007669"/>
    <property type="project" value="UniProtKB-KW"/>
</dbReference>
<keyword evidence="9 10" id="KW-0472">Membrane</keyword>
<evidence type="ECO:0000256" key="5">
    <source>
        <dbReference type="ARBA" id="ARBA00022500"/>
    </source>
</evidence>
<evidence type="ECO:0000256" key="4">
    <source>
        <dbReference type="ARBA" id="ARBA00022475"/>
    </source>
</evidence>
<evidence type="ECO:0000256" key="6">
    <source>
        <dbReference type="ARBA" id="ARBA00022692"/>
    </source>
</evidence>
<comment type="subcellular location">
    <subcellularLocation>
        <location evidence="2">Cell membrane</location>
        <topology evidence="2">Single-pass membrane protein</topology>
    </subcellularLocation>
</comment>
<name>A0A841TKE0_9BACL</name>
<accession>A0A841TKE0</accession>
<keyword evidence="5 10" id="KW-0145">Chemotaxis</keyword>
<dbReference type="InterPro" id="IPR005503">
    <property type="entry name" value="FliL"/>
</dbReference>
<dbReference type="RefSeq" id="WP_185180666.1">
    <property type="nucleotide sequence ID" value="NZ_CBCSEP010000013.1"/>
</dbReference>
<evidence type="ECO:0000313" key="11">
    <source>
        <dbReference type="EMBL" id="MBB6679407.1"/>
    </source>
</evidence>
<dbReference type="GO" id="GO:0005886">
    <property type="term" value="C:plasma membrane"/>
    <property type="evidence" value="ECO:0007669"/>
    <property type="project" value="UniProtKB-SubCell"/>
</dbReference>